<dbReference type="InterPro" id="IPR001173">
    <property type="entry name" value="Glyco_trans_2-like"/>
</dbReference>
<feature type="transmembrane region" description="Helical" evidence="12">
    <location>
        <begin position="628"/>
        <end position="649"/>
    </location>
</feature>
<proteinExistence type="inferred from homology"/>
<keyword evidence="11 12" id="KW-0472">Membrane</keyword>
<dbReference type="InterPro" id="IPR029044">
    <property type="entry name" value="Nucleotide-diphossugar_trans"/>
</dbReference>
<evidence type="ECO:0000313" key="15">
    <source>
        <dbReference type="EMBL" id="RZT31307.1"/>
    </source>
</evidence>
<feature type="domain" description="Glycosyltransferase 2-like" evidence="14">
    <location>
        <begin position="369"/>
        <end position="563"/>
    </location>
</feature>
<evidence type="ECO:0000256" key="6">
    <source>
        <dbReference type="ARBA" id="ARBA00022519"/>
    </source>
</evidence>
<dbReference type="GO" id="GO:0016758">
    <property type="term" value="F:hexosyltransferase activity"/>
    <property type="evidence" value="ECO:0007669"/>
    <property type="project" value="UniProtKB-UniRule"/>
</dbReference>
<accession>A0A4Q7RF95</accession>
<dbReference type="NCBIfam" id="NF003958">
    <property type="entry name" value="PRK05454.2-1"/>
    <property type="match status" value="1"/>
</dbReference>
<comment type="function">
    <text evidence="12">Involved in the biosynthesis of osmoregulated periplasmic glucans (OPGs).</text>
</comment>
<keyword evidence="10 12" id="KW-1133">Transmembrane helix</keyword>
<feature type="region of interest" description="Disordered" evidence="13">
    <location>
        <begin position="68"/>
        <end position="91"/>
    </location>
</feature>
<evidence type="ECO:0000256" key="4">
    <source>
        <dbReference type="ARBA" id="ARBA00020585"/>
    </source>
</evidence>
<keyword evidence="7 12" id="KW-0328">Glycosyltransferase</keyword>
<evidence type="ECO:0000313" key="16">
    <source>
        <dbReference type="Proteomes" id="UP000291078"/>
    </source>
</evidence>
<dbReference type="GO" id="GO:0009250">
    <property type="term" value="P:glucan biosynthetic process"/>
    <property type="evidence" value="ECO:0007669"/>
    <property type="project" value="UniProtKB-UniRule"/>
</dbReference>
<feature type="transmembrane region" description="Helical" evidence="12">
    <location>
        <begin position="538"/>
        <end position="565"/>
    </location>
</feature>
<dbReference type="NCBIfam" id="NF003955">
    <property type="entry name" value="PRK05454.1-1"/>
    <property type="match status" value="1"/>
</dbReference>
<dbReference type="HAMAP" id="MF_01072">
    <property type="entry name" value="MdoH_OpgH"/>
    <property type="match status" value="1"/>
</dbReference>
<keyword evidence="16" id="KW-1185">Reference proteome</keyword>
<evidence type="ECO:0000256" key="8">
    <source>
        <dbReference type="ARBA" id="ARBA00022679"/>
    </source>
</evidence>
<dbReference type="RefSeq" id="WP_130393384.1">
    <property type="nucleotide sequence ID" value="NZ_SGXM01000009.1"/>
</dbReference>
<evidence type="ECO:0000259" key="14">
    <source>
        <dbReference type="Pfam" id="PF13632"/>
    </source>
</evidence>
<name>A0A4Q7RF95_9BURK</name>
<dbReference type="OrthoDB" id="9775281at2"/>
<feature type="transmembrane region" description="Helical" evidence="12">
    <location>
        <begin position="705"/>
        <end position="727"/>
    </location>
</feature>
<dbReference type="CDD" id="cd04191">
    <property type="entry name" value="Glucan_BSP_MdoH"/>
    <property type="match status" value="1"/>
</dbReference>
<feature type="compositionally biased region" description="Basic and acidic residues" evidence="13">
    <location>
        <begin position="68"/>
        <end position="82"/>
    </location>
</feature>
<keyword evidence="9 12" id="KW-0812">Transmembrane</keyword>
<dbReference type="UniPathway" id="UPA00637"/>
<dbReference type="NCBIfam" id="NF003962">
    <property type="entry name" value="PRK05454.2-5"/>
    <property type="match status" value="1"/>
</dbReference>
<dbReference type="AlphaFoldDB" id="A0A4Q7RF95"/>
<evidence type="ECO:0000256" key="7">
    <source>
        <dbReference type="ARBA" id="ARBA00022676"/>
    </source>
</evidence>
<feature type="transmembrane region" description="Helical" evidence="12">
    <location>
        <begin position="593"/>
        <end position="616"/>
    </location>
</feature>
<sequence length="868" mass="96754">MELHLTSRLKQRPAQAAAACERYVDRLPVSPEQRGELLADTPKPVISTVPAEGIEVPSAMMELQARLAGRDPKDKEATDLDARSTPGGTTYASVSRRFSMAYGNPQIDGEPLLEKHDDGTVRVHTGPEPERASMVPRQWPPHIVWGGIRNGWRKLTGRAPVPETWDTLHDGPDAEGKWHPAGSHRRWVLLVLVVVQTIMATYAMSNVLPYHGADPLEVAILTLFAVLFAWVSAGFWTAMMGFLVLAKGGDRHLISRSAASDAPIDPSARTAIIMPIANEDVTRVFAGLRATYESLERTGELQHFDFFVLSDSGNPDLRTAEHDAWMELCRAVGGFGRVFYRWRRHRVKRKTGNVADFCRRWGSKYRYMIVLDADSVMSGDCLATLTRLMEANPGAGIIQTAPLAVGRDTLYARVQQFSTRVYGPLFTAGLHYWQLGESHYWGHNAIIRVKPFMEHCGLAPLPGKGPLSGEILSHDFVEAAMMRRAGWGVWIAYDLPGSFEELPPNLLDEVKRDRRWCQGNLMNFRLWMKQGFHAVHRAVFLTGIMAYVSAPLWFLFLLLSTAALAKHALVPPEYFTRPYQLFPTWPEWHPEKALALFSATATLLFLPKLFSVILLMKDAKQYGGPVRLFLSMLIEMALSALLAPTRMLFHTKFVIAAYSGWGISWKSPPREDAETHWGEAFRRHGWHTALGLVWGAGVYWLSPGFIWWLLPIVGSLALSIPLSVMLSRVSLGRAARRAGLFMIPEETIVPREIVETQQHVENAQPTPGFVDAVVDPVTNALMCATGTARTIQPEPARLQHASLVQHALTNGPGSLSPAQKHVLLGDPFALSRLHELVWGSPLADTAWKETRVLLRRAPNVLPLRPRPA</sequence>
<reference evidence="15 16" key="1">
    <citation type="journal article" date="2015" name="Stand. Genomic Sci.">
        <title>Genomic Encyclopedia of Bacterial and Archaeal Type Strains, Phase III: the genomes of soil and plant-associated and newly described type strains.</title>
        <authorList>
            <person name="Whitman W.B."/>
            <person name="Woyke T."/>
            <person name="Klenk H.P."/>
            <person name="Zhou Y."/>
            <person name="Lilburn T.G."/>
            <person name="Beck B.J."/>
            <person name="De Vos P."/>
            <person name="Vandamme P."/>
            <person name="Eisen J.A."/>
            <person name="Garrity G."/>
            <person name="Hugenholtz P."/>
            <person name="Kyrpides N.C."/>
        </authorList>
    </citation>
    <scope>NUCLEOTIDE SEQUENCE [LARGE SCALE GENOMIC DNA]</scope>
    <source>
        <strain evidence="15 16">ASC-9842</strain>
    </source>
</reference>
<dbReference type="SUPFAM" id="SSF53448">
    <property type="entry name" value="Nucleotide-diphospho-sugar transferases"/>
    <property type="match status" value="1"/>
</dbReference>
<dbReference type="Proteomes" id="UP000291078">
    <property type="component" value="Unassembled WGS sequence"/>
</dbReference>
<dbReference type="InterPro" id="IPR050321">
    <property type="entry name" value="Glycosyltr_2/OpgH_subfam"/>
</dbReference>
<protein>
    <recommendedName>
        <fullName evidence="4 12">Glucans biosynthesis glucosyltransferase H</fullName>
        <ecNumber evidence="12">2.4.1.-</ecNumber>
    </recommendedName>
</protein>
<evidence type="ECO:0000256" key="1">
    <source>
        <dbReference type="ARBA" id="ARBA00004429"/>
    </source>
</evidence>
<dbReference type="EC" id="2.4.1.-" evidence="12"/>
<evidence type="ECO:0000256" key="10">
    <source>
        <dbReference type="ARBA" id="ARBA00022989"/>
    </source>
</evidence>
<feature type="transmembrane region" description="Helical" evidence="12">
    <location>
        <begin position="187"/>
        <end position="208"/>
    </location>
</feature>
<evidence type="ECO:0000256" key="9">
    <source>
        <dbReference type="ARBA" id="ARBA00022692"/>
    </source>
</evidence>
<dbReference type="GO" id="GO:0005886">
    <property type="term" value="C:plasma membrane"/>
    <property type="evidence" value="ECO:0007669"/>
    <property type="project" value="UniProtKB-SubCell"/>
</dbReference>
<keyword evidence="8 12" id="KW-0808">Transferase</keyword>
<dbReference type="FunFam" id="3.90.550.10:FF:000047">
    <property type="entry name" value="Glucans biosynthesis glucosyltransferase H"/>
    <property type="match status" value="1"/>
</dbReference>
<feature type="transmembrane region" description="Helical" evidence="12">
    <location>
        <begin position="220"/>
        <end position="246"/>
    </location>
</feature>
<dbReference type="PANTHER" id="PTHR43867">
    <property type="entry name" value="CELLULOSE SYNTHASE CATALYTIC SUBUNIT A [UDP-FORMING]"/>
    <property type="match status" value="1"/>
</dbReference>
<evidence type="ECO:0000256" key="11">
    <source>
        <dbReference type="ARBA" id="ARBA00023136"/>
    </source>
</evidence>
<dbReference type="Pfam" id="PF13632">
    <property type="entry name" value="Glyco_trans_2_3"/>
    <property type="match status" value="1"/>
</dbReference>
<evidence type="ECO:0000256" key="13">
    <source>
        <dbReference type="SAM" id="MobiDB-lite"/>
    </source>
</evidence>
<evidence type="ECO:0000256" key="5">
    <source>
        <dbReference type="ARBA" id="ARBA00022475"/>
    </source>
</evidence>
<comment type="similarity">
    <text evidence="3 12">Belongs to the glycosyltransferase 2 family. OpgH subfamily.</text>
</comment>
<dbReference type="PANTHER" id="PTHR43867:SF5">
    <property type="entry name" value="GLUCANS BIOSYNTHESIS GLUCOSYLTRANSFERASE H"/>
    <property type="match status" value="1"/>
</dbReference>
<evidence type="ECO:0000256" key="3">
    <source>
        <dbReference type="ARBA" id="ARBA00009337"/>
    </source>
</evidence>
<dbReference type="InterPro" id="IPR023725">
    <property type="entry name" value="Glucans_biosynth_gluTrFase_H"/>
</dbReference>
<evidence type="ECO:0000256" key="12">
    <source>
        <dbReference type="HAMAP-Rule" id="MF_01072"/>
    </source>
</evidence>
<comment type="subcellular location">
    <subcellularLocation>
        <location evidence="1">Cell inner membrane</location>
        <topology evidence="1">Multi-pass membrane protein</topology>
    </subcellularLocation>
    <subcellularLocation>
        <location evidence="12">Cell membrane</location>
        <topology evidence="12">Multi-pass membrane protein</topology>
    </subcellularLocation>
</comment>
<gene>
    <name evidence="12" type="primary">opgH</name>
    <name evidence="15" type="ORF">EV147_4488</name>
</gene>
<keyword evidence="6" id="KW-0997">Cell inner membrane</keyword>
<comment type="caution">
    <text evidence="15">The sequence shown here is derived from an EMBL/GenBank/DDBJ whole genome shotgun (WGS) entry which is preliminary data.</text>
</comment>
<keyword evidence="5 12" id="KW-1003">Cell membrane</keyword>
<evidence type="ECO:0000256" key="2">
    <source>
        <dbReference type="ARBA" id="ARBA00005001"/>
    </source>
</evidence>
<comment type="pathway">
    <text evidence="2 12">Glycan metabolism; osmoregulated periplasmic glucan (OPG) biosynthesis.</text>
</comment>
<dbReference type="Gene3D" id="3.90.550.10">
    <property type="entry name" value="Spore Coat Polysaccharide Biosynthesis Protein SpsA, Chain A"/>
    <property type="match status" value="1"/>
</dbReference>
<organism evidence="15 16">
    <name type="scientific">Cupriavidus agavae</name>
    <dbReference type="NCBI Taxonomy" id="1001822"/>
    <lineage>
        <taxon>Bacteria</taxon>
        <taxon>Pseudomonadati</taxon>
        <taxon>Pseudomonadota</taxon>
        <taxon>Betaproteobacteria</taxon>
        <taxon>Burkholderiales</taxon>
        <taxon>Burkholderiaceae</taxon>
        <taxon>Cupriavidus</taxon>
    </lineage>
</organism>
<dbReference type="EMBL" id="SGXM01000009">
    <property type="protein sequence ID" value="RZT31307.1"/>
    <property type="molecule type" value="Genomic_DNA"/>
</dbReference>